<comment type="caution">
    <text evidence="1">The sequence shown here is derived from an EMBL/GenBank/DDBJ whole genome shotgun (WGS) entry which is preliminary data.</text>
</comment>
<dbReference type="EMBL" id="JANAKD010000114">
    <property type="protein sequence ID" value="KAJ3497381.1"/>
    <property type="molecule type" value="Genomic_DNA"/>
</dbReference>
<accession>A0ACC1R5K7</accession>
<proteinExistence type="predicted"/>
<name>A0ACC1R5K7_9HYPO</name>
<gene>
    <name evidence="1" type="ORF">NLG97_g1947</name>
</gene>
<evidence type="ECO:0000313" key="2">
    <source>
        <dbReference type="Proteomes" id="UP001148737"/>
    </source>
</evidence>
<organism evidence="1 2">
    <name type="scientific">Lecanicillium saksenae</name>
    <dbReference type="NCBI Taxonomy" id="468837"/>
    <lineage>
        <taxon>Eukaryota</taxon>
        <taxon>Fungi</taxon>
        <taxon>Dikarya</taxon>
        <taxon>Ascomycota</taxon>
        <taxon>Pezizomycotina</taxon>
        <taxon>Sordariomycetes</taxon>
        <taxon>Hypocreomycetidae</taxon>
        <taxon>Hypocreales</taxon>
        <taxon>Cordycipitaceae</taxon>
        <taxon>Lecanicillium</taxon>
    </lineage>
</organism>
<dbReference type="Proteomes" id="UP001148737">
    <property type="component" value="Unassembled WGS sequence"/>
</dbReference>
<keyword evidence="2" id="KW-1185">Reference proteome</keyword>
<evidence type="ECO:0000313" key="1">
    <source>
        <dbReference type="EMBL" id="KAJ3497381.1"/>
    </source>
</evidence>
<keyword evidence="1" id="KW-0560">Oxidoreductase</keyword>
<reference evidence="1" key="1">
    <citation type="submission" date="2022-07" db="EMBL/GenBank/DDBJ databases">
        <title>Genome Sequence of Lecanicillium saksenae.</title>
        <authorList>
            <person name="Buettner E."/>
        </authorList>
    </citation>
    <scope>NUCLEOTIDE SEQUENCE</scope>
    <source>
        <strain evidence="1">VT-O1</strain>
    </source>
</reference>
<dbReference type="EC" id="1.11.2.1" evidence="1"/>
<sequence length="390" mass="44218">MLSAPTIRSDKFMQFIVTADDKVGRAPQRADINSLAALTQRLAALLYKLCERRFGEIKPQRFEIPARRYVSRAQVWKQLHVAVLPVALLIGGGAAHHTYAYRGIINETDDHEYRKPGPTDLRGPCPGINTVANHGYIPRDGRNFSTADLAHAFWDAYGITPDIAIVGMIGGFFPHVAVPDFRINMTDLAKHIEFGEHDLSWSRDEYLLGDPIKFNQTLWNVALEQLTDPVTEYSLARARVARAESRAFKIKHKIDFDIGQTIFANIEGGFITSVFADEKGETPLAWVRSFFEHERLPSHLGWERHTGTNSFGVFAKAVKGIMASPELWFQTGKSTALRFLTPSGLKEFFDQRFKRADILKLMEEFRAEMEQRGDHDLGPLTRLTEMLKRM</sequence>
<protein>
    <submittedName>
        <fullName evidence="1">Heme-thiolate peroxidase</fullName>
        <ecNumber evidence="1">1.11.2.1</ecNumber>
    </submittedName>
</protein>
<keyword evidence="1" id="KW-0575">Peroxidase</keyword>